<dbReference type="Gene3D" id="3.20.20.80">
    <property type="entry name" value="Glycosidases"/>
    <property type="match status" value="1"/>
</dbReference>
<feature type="non-terminal residue" evidence="6">
    <location>
        <position position="1565"/>
    </location>
</feature>
<dbReference type="CDD" id="cd14752">
    <property type="entry name" value="GH31_N"/>
    <property type="match status" value="1"/>
</dbReference>
<dbReference type="InterPro" id="IPR008979">
    <property type="entry name" value="Galactose-bd-like_sf"/>
</dbReference>
<evidence type="ECO:0000256" key="3">
    <source>
        <dbReference type="ARBA" id="ARBA00023295"/>
    </source>
</evidence>
<dbReference type="EMBL" id="JAKNHQ010000040">
    <property type="protein sequence ID" value="MCG4611982.1"/>
    <property type="molecule type" value="Genomic_DNA"/>
</dbReference>
<dbReference type="SUPFAM" id="SSF74650">
    <property type="entry name" value="Galactose mutarotase-like"/>
    <property type="match status" value="1"/>
</dbReference>
<feature type="domain" description="CBM6" evidence="5">
    <location>
        <begin position="172"/>
        <end position="298"/>
    </location>
</feature>
<dbReference type="SUPFAM" id="SSF49785">
    <property type="entry name" value="Galactose-binding domain-like"/>
    <property type="match status" value="4"/>
</dbReference>
<dbReference type="Pfam" id="PF21365">
    <property type="entry name" value="Glyco_hydro_31_3rd"/>
    <property type="match status" value="1"/>
</dbReference>
<proteinExistence type="inferred from homology"/>
<organism evidence="6 7">
    <name type="scientific">Anaeromassilibacillus senegalensis</name>
    <dbReference type="NCBI Taxonomy" id="1673717"/>
    <lineage>
        <taxon>Bacteria</taxon>
        <taxon>Bacillati</taxon>
        <taxon>Bacillota</taxon>
        <taxon>Clostridia</taxon>
        <taxon>Eubacteriales</taxon>
        <taxon>Acutalibacteraceae</taxon>
        <taxon>Anaeromassilibacillus</taxon>
    </lineage>
</organism>
<evidence type="ECO:0000259" key="5">
    <source>
        <dbReference type="PROSITE" id="PS51175"/>
    </source>
</evidence>
<dbReference type="PROSITE" id="PS51175">
    <property type="entry name" value="CBM6"/>
    <property type="match status" value="3"/>
</dbReference>
<dbReference type="PROSITE" id="PS00129">
    <property type="entry name" value="GLYCOSYL_HYDROL_F31_1"/>
    <property type="match status" value="1"/>
</dbReference>
<dbReference type="InterPro" id="IPR048395">
    <property type="entry name" value="Glyco_hydro_31_C"/>
</dbReference>
<dbReference type="InterPro" id="IPR033403">
    <property type="entry name" value="DUF5110"/>
</dbReference>
<keyword evidence="2" id="KW-0378">Hydrolase</keyword>
<evidence type="ECO:0000313" key="7">
    <source>
        <dbReference type="Proteomes" id="UP001298681"/>
    </source>
</evidence>
<evidence type="ECO:0000313" key="6">
    <source>
        <dbReference type="EMBL" id="MCG4611982.1"/>
    </source>
</evidence>
<feature type="chain" id="PRO_5047253447" evidence="4">
    <location>
        <begin position="24"/>
        <end position="1565"/>
    </location>
</feature>
<reference evidence="6 7" key="1">
    <citation type="submission" date="2022-01" db="EMBL/GenBank/DDBJ databases">
        <title>Collection of gut derived symbiotic bacterial strains cultured from healthy donors.</title>
        <authorList>
            <person name="Lin H."/>
            <person name="Kohout C."/>
            <person name="Waligurski E."/>
            <person name="Pamer E.G."/>
        </authorList>
    </citation>
    <scope>NUCLEOTIDE SEQUENCE [LARGE SCALE GENOMIC DNA]</scope>
    <source>
        <strain evidence="6 7">DFI.7.58</strain>
    </source>
</reference>
<dbReference type="InterPro" id="IPR051816">
    <property type="entry name" value="Glycosyl_Hydrolase_31"/>
</dbReference>
<keyword evidence="4" id="KW-0732">Signal</keyword>
<dbReference type="SUPFAM" id="SSF51445">
    <property type="entry name" value="(Trans)glycosidases"/>
    <property type="match status" value="1"/>
</dbReference>
<dbReference type="Pfam" id="PF13802">
    <property type="entry name" value="Gal_mutarotas_2"/>
    <property type="match status" value="1"/>
</dbReference>
<name>A0ABS9MMC9_9FIRM</name>
<dbReference type="InterPro" id="IPR000322">
    <property type="entry name" value="Glyco_hydro_31_TIM"/>
</dbReference>
<dbReference type="Pfam" id="PF16990">
    <property type="entry name" value="CBM_35"/>
    <property type="match status" value="2"/>
</dbReference>
<dbReference type="Gene3D" id="2.60.40.1760">
    <property type="entry name" value="glycosyl hydrolase (family 31)"/>
    <property type="match status" value="1"/>
</dbReference>
<dbReference type="CDD" id="cd04083">
    <property type="entry name" value="CBM35_Lmo2446-like"/>
    <property type="match status" value="3"/>
</dbReference>
<dbReference type="PANTHER" id="PTHR43863">
    <property type="entry name" value="HYDROLASE, PUTATIVE (AFU_ORTHOLOGUE AFUA_1G03140)-RELATED"/>
    <property type="match status" value="1"/>
</dbReference>
<feature type="domain" description="CBM6" evidence="5">
    <location>
        <begin position="47"/>
        <end position="171"/>
    </location>
</feature>
<dbReference type="Gene3D" id="2.60.40.1180">
    <property type="entry name" value="Golgi alpha-mannosidase II"/>
    <property type="match status" value="2"/>
</dbReference>
<keyword evidence="3" id="KW-0326">Glycosidase</keyword>
<dbReference type="InterPro" id="IPR011013">
    <property type="entry name" value="Gal_mutarotase_sf_dom"/>
</dbReference>
<dbReference type="RefSeq" id="WP_237967228.1">
    <property type="nucleotide sequence ID" value="NZ_JAKNHQ010000040.1"/>
</dbReference>
<dbReference type="SUPFAM" id="SSF51011">
    <property type="entry name" value="Glycosyl hydrolase domain"/>
    <property type="match status" value="1"/>
</dbReference>
<accession>A0ABS9MMC9</accession>
<dbReference type="InterPro" id="IPR013780">
    <property type="entry name" value="Glyco_hydro_b"/>
</dbReference>
<dbReference type="PANTHER" id="PTHR43863:SF2">
    <property type="entry name" value="MALTASE-GLUCOAMYLASE"/>
    <property type="match status" value="1"/>
</dbReference>
<comment type="similarity">
    <text evidence="1">Belongs to the glycosyl hydrolase 31 family.</text>
</comment>
<feature type="signal peptide" evidence="4">
    <location>
        <begin position="1"/>
        <end position="23"/>
    </location>
</feature>
<keyword evidence="7" id="KW-1185">Reference proteome</keyword>
<gene>
    <name evidence="6" type="ORF">L0P57_13750</name>
</gene>
<dbReference type="Pfam" id="PF01055">
    <property type="entry name" value="Glyco_hydro_31_2nd"/>
    <property type="match status" value="1"/>
</dbReference>
<dbReference type="Gene3D" id="2.60.120.260">
    <property type="entry name" value="Galactose-binding domain-like"/>
    <property type="match status" value="5"/>
</dbReference>
<evidence type="ECO:0000256" key="2">
    <source>
        <dbReference type="ARBA" id="ARBA00022801"/>
    </source>
</evidence>
<dbReference type="InterPro" id="IPR017853">
    <property type="entry name" value="GH"/>
</dbReference>
<evidence type="ECO:0000256" key="4">
    <source>
        <dbReference type="SAM" id="SignalP"/>
    </source>
</evidence>
<feature type="domain" description="CBM6" evidence="5">
    <location>
        <begin position="1124"/>
        <end position="1251"/>
    </location>
</feature>
<dbReference type="InterPro" id="IPR005084">
    <property type="entry name" value="CBM6"/>
</dbReference>
<comment type="caution">
    <text evidence="6">The sequence shown here is derived from an EMBL/GenBank/DDBJ whole genome shotgun (WGS) entry which is preliminary data.</text>
</comment>
<dbReference type="Proteomes" id="UP001298681">
    <property type="component" value="Unassembled WGS sequence"/>
</dbReference>
<dbReference type="Pfam" id="PF03422">
    <property type="entry name" value="CBM_6"/>
    <property type="match status" value="2"/>
</dbReference>
<protein>
    <submittedName>
        <fullName evidence="6">Carbohydrate-binding protein</fullName>
    </submittedName>
</protein>
<sequence length="1565" mass="173139">MKKKWLSALLAVSMLLSPSYLFAGNAQALSVGTDTSKMVHAAPIDQEVYEAEEAVLMGATVAENLDDFSGNGFVDGMETGSKVVFTVTVPDAGDYAVRLRYSNGSGENKTMSLYANDEKVRTFTLPKMINWDTWGAQTENVPLQAGENTIAFLLEEGDTGAGIKLDCISLADMYEAEDAESLNGNKVMSDHQGYSGEGFAAGFEDVGSGVRFIVETPEAGTYTMVVRYANGKNDGYAQKLTCSVNGSTQKVRFSDLGNWEEWEDRPVTVELQEGTNTIDLVKNSDDSGGMNIDYITLKKTKWTYIGDVLSVENASNNELVFECDNAAVSIKSVSPSALKVWCEPSKRFDRKYDSFAVQNEVVDPETLTAEDRGDYYMISTGTMDVQVDKSPFRLTYWDKNGQLLCEGDEQSMGWSTDNEVLVQNKKQADERFWGLGEKTEAFEKTGQRLIMWSNDGPGHEGDSYVQETGEGRWYMSDPHFISSKGYSIYFDNTSRTVFDFGKTDPESYSFGALNPAPGGELLYYFMYGPSMKQITKNFTDMIGKSYFAPAWGYGNIQCHYGYTQEDIERVAQTYRDKEIPLDMMMADIEWYQYKCSPTQWNTTNFPDPEGMIAKLHDLNVRMGVIDDPNVTNAQPEDYPYGVENGYFMHSRTGDQKDIIWPWGAASGLTDFFNPEAQEWWGEQHNMILDQGVEGFWLDMNEPARLRPDWVGWNEEGKAWGDMEELHNVFAIKHNETIYNKVTEDGKRPFLLTRSGFTGSHRYVSPWTGDIGCGWNDMHQQIRLGTSLSLSGFNYWGFDIGGFNGTPSSDQFKRWIQLATFTPIHRFHYAIGLPAKEPWENGGEDVARRYINLRYRLIPYTYSLTADNIIGIGIEKGLGEGGTGVPLVRPMVMEFQDDPNTYGMDTQFMNGPSFLVAPVVEDSSIKEVYLPEGDWYDYDDGKTVYGGGGTLQYSAPVTLLPVFVKAGSIIPMQPEMEYVGEKPIDVLTLDVFPTLENGSFDFVLYEDDGETDAYKEGVYATTPYTCNVAAGEENTAITFQIGERTGRYTDIAPRSYLMQFHKAAYEDISVQQDGQELTAYDSLEALQAAETGYYADVASEICYVKVPDTAKASTITLRGTTIPSFEFEAEDAEIMGNAQSENVFGGYKGSGYVAWLHDVGDGVRFSGITVPEEGDYTVYLRYANGSGNTQTMSVYANDSADAQQVFFPNMKDFSLWDEIPVTVHLQEGENTLTVLVNEGDTANINIDRIEVSREPMVMVQLPVPNGGFENGILDNWTVENLSGTAGHGVDENDAFGGSYKFYFYNGSAYEGRLSQTVTGLPDGVYRVNATVKMSNTAADTSRMELSGYNGTQETMVNIPFNSIYQKFSTEIEVTDGKVDIAFYCKSSGNTSMQIDNVELWKIDSTAPSETYAIQVADGQEATLSAPAEAALGETVTVSVSGLPAGKTVQAVKAVDADGTALQVVEVARDKTYSFVMPAKAVTLSVELTDISDVAKAIVSRDTVTRIEAEDYDEQGGDPDMGDKAGVNVESCSDIGGGQNVGSTDAGDYMLYHNIYVEDAGTYQFRL</sequence>
<dbReference type="Pfam" id="PF17137">
    <property type="entry name" value="DUF5110"/>
    <property type="match status" value="1"/>
</dbReference>
<dbReference type="InterPro" id="IPR025887">
    <property type="entry name" value="Glyco_hydro_31_N_dom"/>
</dbReference>
<dbReference type="InterPro" id="IPR030458">
    <property type="entry name" value="Glyco_hydro_31_AS"/>
</dbReference>
<evidence type="ECO:0000256" key="1">
    <source>
        <dbReference type="ARBA" id="ARBA00007806"/>
    </source>
</evidence>